<dbReference type="KEGG" id="samy:DB32_007908"/>
<proteinExistence type="predicted"/>
<accession>A0A0F6SHN6</accession>
<dbReference type="STRING" id="927083.DB32_007908"/>
<dbReference type="AlphaFoldDB" id="A0A0F6SHN6"/>
<dbReference type="Proteomes" id="UP000034883">
    <property type="component" value="Chromosome"/>
</dbReference>
<reference evidence="1 2" key="1">
    <citation type="submission" date="2015-03" db="EMBL/GenBank/DDBJ databases">
        <title>Genome assembly of Sandaracinus amylolyticus DSM 53668.</title>
        <authorList>
            <person name="Sharma G."/>
            <person name="Subramanian S."/>
        </authorList>
    </citation>
    <scope>NUCLEOTIDE SEQUENCE [LARGE SCALE GENOMIC DNA]</scope>
    <source>
        <strain evidence="1 2">DSM 53668</strain>
    </source>
</reference>
<gene>
    <name evidence="1" type="ORF">DB32_007908</name>
</gene>
<evidence type="ECO:0000313" key="2">
    <source>
        <dbReference type="Proteomes" id="UP000034883"/>
    </source>
</evidence>
<name>A0A0F6SHN6_9BACT</name>
<sequence>MLPTSDFRLAFMGFGAQQPTCHATIDVRIASTRRDTRAIAARRHEVGCLMRAGRRRVVPRRDRSMRETRRDAASWIVGC</sequence>
<protein>
    <submittedName>
        <fullName evidence="1">Uncharacterized protein</fullName>
    </submittedName>
</protein>
<keyword evidence="2" id="KW-1185">Reference proteome</keyword>
<organism evidence="1 2">
    <name type="scientific">Sandaracinus amylolyticus</name>
    <dbReference type="NCBI Taxonomy" id="927083"/>
    <lineage>
        <taxon>Bacteria</taxon>
        <taxon>Pseudomonadati</taxon>
        <taxon>Myxococcota</taxon>
        <taxon>Polyangia</taxon>
        <taxon>Polyangiales</taxon>
        <taxon>Sandaracinaceae</taxon>
        <taxon>Sandaracinus</taxon>
    </lineage>
</organism>
<evidence type="ECO:0000313" key="1">
    <source>
        <dbReference type="EMBL" id="AKF10759.1"/>
    </source>
</evidence>
<dbReference type="EMBL" id="CP011125">
    <property type="protein sequence ID" value="AKF10759.1"/>
    <property type="molecule type" value="Genomic_DNA"/>
</dbReference>